<keyword evidence="1" id="KW-1133">Transmembrane helix</keyword>
<feature type="transmembrane region" description="Helical" evidence="1">
    <location>
        <begin position="36"/>
        <end position="61"/>
    </location>
</feature>
<dbReference type="AlphaFoldDB" id="A0A0C1QN36"/>
<feature type="transmembrane region" description="Helical" evidence="1">
    <location>
        <begin position="407"/>
        <end position="438"/>
    </location>
</feature>
<keyword evidence="1" id="KW-0812">Transmembrane</keyword>
<reference evidence="3" key="1">
    <citation type="journal article" date="2015" name="Genome Announc.">
        <title>Draft Genome Sequence of Tolypothrix boutellei Strain VB521301.</title>
        <authorList>
            <person name="Chandrababunaidu M.M."/>
            <person name="Singh D."/>
            <person name="Sen D."/>
            <person name="Bhan S."/>
            <person name="Das S."/>
            <person name="Gupta A."/>
            <person name="Adhikary S.P."/>
            <person name="Tripathy S."/>
        </authorList>
    </citation>
    <scope>NUCLEOTIDE SEQUENCE</scope>
    <source>
        <strain evidence="3">VB521301</strain>
    </source>
</reference>
<comment type="caution">
    <text evidence="3">The sequence shown here is derived from an EMBL/GenBank/DDBJ whole genome shotgun (WGS) entry which is preliminary data.</text>
</comment>
<dbReference type="RefSeq" id="WP_038085781.1">
    <property type="nucleotide sequence ID" value="NZ_JHEG04000001.1"/>
</dbReference>
<dbReference type="STRING" id="1479485.DA73_0237530"/>
<organism evidence="3">
    <name type="scientific">Tolypothrix bouteillei VB521301</name>
    <dbReference type="NCBI Taxonomy" id="1479485"/>
    <lineage>
        <taxon>Bacteria</taxon>
        <taxon>Bacillati</taxon>
        <taxon>Cyanobacteriota</taxon>
        <taxon>Cyanophyceae</taxon>
        <taxon>Nostocales</taxon>
        <taxon>Tolypothrichaceae</taxon>
        <taxon>Tolypothrix</taxon>
    </lineage>
</organism>
<reference evidence="2" key="2">
    <citation type="submission" date="2019-11" db="EMBL/GenBank/DDBJ databases">
        <title>Improved Assembly of Tolypothrix boutellei genome.</title>
        <authorList>
            <person name="Sarangi A.N."/>
            <person name="Mukherjee M."/>
            <person name="Ghosh S."/>
            <person name="Singh D."/>
            <person name="Das A."/>
            <person name="Kant S."/>
            <person name="Prusty A."/>
            <person name="Tripathy S."/>
        </authorList>
    </citation>
    <scope>NUCLEOTIDE SEQUENCE</scope>
    <source>
        <strain evidence="2">VB521301</strain>
    </source>
</reference>
<evidence type="ECO:0000256" key="1">
    <source>
        <dbReference type="SAM" id="Phobius"/>
    </source>
</evidence>
<feature type="transmembrane region" description="Helical" evidence="1">
    <location>
        <begin position="6"/>
        <end position="24"/>
    </location>
</feature>
<dbReference type="Proteomes" id="UP000029738">
    <property type="component" value="Unassembled WGS sequence"/>
</dbReference>
<keyword evidence="4" id="KW-1185">Reference proteome</keyword>
<protein>
    <submittedName>
        <fullName evidence="3">Uncharacterized protein</fullName>
    </submittedName>
</protein>
<sequence length="454" mass="50377">MLKEDHLWLIFWLFIWLMVVHLVVRNQWNQKRASAGLPLIYLLTLSMIHWFGALIYAFPWYTPTSEYLMSQDVSIAHVLAGFHQSVYGVIGFGIGSTLVAPWVLREMRPVWLSEVSYKPDLKLPKTYISIGLFICVAIAPILLGVPGLSAITTSGVSLFVVGLCLACWKSWYMGDSKAFLTWLIIACSMPLVTVLTLGFIGYGAVASLVVLIFVFNFYRPRWKVVVTALLLLVFGLSVFVNYMRDRVEIRATVWGSQSGQTRIERLWQTVTTFEFFDPFKQEHLEAIDARLNQNTLVGQAVNHITAGFVDYADGGTLEQAAIAAIPRLVWPDKPVRAGSPEIVSRYTGLQFADGTSVGVGQVMEFYINFGSTGVLLGFLIYGTLLRIVDIAAGQKLVNGNWSGFASWFLPGLGLIQPGGSLVEVVASTSASIVLVYFLNKFYQSKTKRGQALSL</sequence>
<feature type="transmembrane region" description="Helical" evidence="1">
    <location>
        <begin position="180"/>
        <end position="213"/>
    </location>
</feature>
<feature type="transmembrane region" description="Helical" evidence="1">
    <location>
        <begin position="125"/>
        <end position="143"/>
    </location>
</feature>
<evidence type="ECO:0000313" key="4">
    <source>
        <dbReference type="Proteomes" id="UP000029738"/>
    </source>
</evidence>
<feature type="transmembrane region" description="Helical" evidence="1">
    <location>
        <begin position="81"/>
        <end position="104"/>
    </location>
</feature>
<name>A0A0C1QN36_9CYAN</name>
<proteinExistence type="predicted"/>
<dbReference type="EMBL" id="JHEG04000001">
    <property type="protein sequence ID" value="KAF3889670.1"/>
    <property type="molecule type" value="Genomic_DNA"/>
</dbReference>
<evidence type="ECO:0000313" key="3">
    <source>
        <dbReference type="EMBL" id="KIE06934.1"/>
    </source>
</evidence>
<accession>A0A0C1QN36</accession>
<dbReference type="OrthoDB" id="502584at2"/>
<gene>
    <name evidence="3" type="ORF">DA73_0237530</name>
    <name evidence="2" type="ORF">DA73_0400032520</name>
</gene>
<feature type="transmembrane region" description="Helical" evidence="1">
    <location>
        <begin position="365"/>
        <end position="387"/>
    </location>
</feature>
<feature type="transmembrane region" description="Helical" evidence="1">
    <location>
        <begin position="225"/>
        <end position="243"/>
    </location>
</feature>
<keyword evidence="1" id="KW-0472">Membrane</keyword>
<dbReference type="EMBL" id="JHEG02000059">
    <property type="protein sequence ID" value="KIE06934.1"/>
    <property type="molecule type" value="Genomic_DNA"/>
</dbReference>
<feature type="transmembrane region" description="Helical" evidence="1">
    <location>
        <begin position="149"/>
        <end position="168"/>
    </location>
</feature>
<evidence type="ECO:0000313" key="2">
    <source>
        <dbReference type="EMBL" id="KAF3889670.1"/>
    </source>
</evidence>